<organism evidence="2 3">
    <name type="scientific">Bizionia myxarmorum</name>
    <dbReference type="NCBI Taxonomy" id="291186"/>
    <lineage>
        <taxon>Bacteria</taxon>
        <taxon>Pseudomonadati</taxon>
        <taxon>Bacteroidota</taxon>
        <taxon>Flavobacteriia</taxon>
        <taxon>Flavobacteriales</taxon>
        <taxon>Flavobacteriaceae</taxon>
        <taxon>Bizionia</taxon>
    </lineage>
</organism>
<name>A0A5D0QRV3_9FLAO</name>
<keyword evidence="1" id="KW-0732">Signal</keyword>
<comment type="caution">
    <text evidence="2">The sequence shown here is derived from an EMBL/GenBank/DDBJ whole genome shotgun (WGS) entry which is preliminary data.</text>
</comment>
<evidence type="ECO:0000313" key="2">
    <source>
        <dbReference type="EMBL" id="TYB71887.1"/>
    </source>
</evidence>
<dbReference type="AlphaFoldDB" id="A0A5D0QRV3"/>
<feature type="signal peptide" evidence="1">
    <location>
        <begin position="1"/>
        <end position="21"/>
    </location>
</feature>
<accession>A0A5D0QRV3</accession>
<dbReference type="Proteomes" id="UP000323720">
    <property type="component" value="Unassembled WGS sequence"/>
</dbReference>
<proteinExistence type="predicted"/>
<sequence length="124" mass="13833">MKKFTLLILILTLTLTSCNYGKNGITAEIKNSSDKIIRNVTFLSDKNTKLVFDKIEPNETVTKFLDMTNNQGGDGSYGLTFDRENGKTEHTANGYYTNGASLDRKVTCEIKNDTILMKFSGIGY</sequence>
<reference evidence="2 3" key="1">
    <citation type="submission" date="2019-08" db="EMBL/GenBank/DDBJ databases">
        <title>Genomes of Antarctic Bizionia species.</title>
        <authorList>
            <person name="Bowman J.P."/>
        </authorList>
    </citation>
    <scope>NUCLEOTIDE SEQUENCE [LARGE SCALE GENOMIC DNA]</scope>
    <source>
        <strain evidence="2 3">ADA-4</strain>
    </source>
</reference>
<gene>
    <name evidence="2" type="ORF">ES674_15335</name>
</gene>
<keyword evidence="3" id="KW-1185">Reference proteome</keyword>
<dbReference type="EMBL" id="VSKK01000019">
    <property type="protein sequence ID" value="TYB71887.1"/>
    <property type="molecule type" value="Genomic_DNA"/>
</dbReference>
<feature type="chain" id="PRO_5022714534" description="Lipoprotein" evidence="1">
    <location>
        <begin position="22"/>
        <end position="124"/>
    </location>
</feature>
<protein>
    <recommendedName>
        <fullName evidence="4">Lipoprotein</fullName>
    </recommendedName>
</protein>
<evidence type="ECO:0000256" key="1">
    <source>
        <dbReference type="SAM" id="SignalP"/>
    </source>
</evidence>
<dbReference type="PROSITE" id="PS51257">
    <property type="entry name" value="PROKAR_LIPOPROTEIN"/>
    <property type="match status" value="1"/>
</dbReference>
<dbReference type="OrthoDB" id="1179573at2"/>
<dbReference type="RefSeq" id="WP_148405533.1">
    <property type="nucleotide sequence ID" value="NZ_VSKK01000019.1"/>
</dbReference>
<evidence type="ECO:0008006" key="4">
    <source>
        <dbReference type="Google" id="ProtNLM"/>
    </source>
</evidence>
<evidence type="ECO:0000313" key="3">
    <source>
        <dbReference type="Proteomes" id="UP000323720"/>
    </source>
</evidence>